<dbReference type="Gene3D" id="1.10.760.10">
    <property type="entry name" value="Cytochrome c-like domain"/>
    <property type="match status" value="1"/>
</dbReference>
<dbReference type="InterPro" id="IPR036909">
    <property type="entry name" value="Cyt_c-like_dom_sf"/>
</dbReference>
<comment type="caution">
    <text evidence="2">The sequence shown here is derived from an EMBL/GenBank/DDBJ whole genome shotgun (WGS) entry which is preliminary data.</text>
</comment>
<organism evidence="2 3">
    <name type="scientific">Jejuia pallidilutea</name>
    <dbReference type="NCBI Taxonomy" id="504487"/>
    <lineage>
        <taxon>Bacteria</taxon>
        <taxon>Pseudomonadati</taxon>
        <taxon>Bacteroidota</taxon>
        <taxon>Flavobacteriia</taxon>
        <taxon>Flavobacteriales</taxon>
        <taxon>Flavobacteriaceae</taxon>
        <taxon>Jejuia</taxon>
    </lineage>
</organism>
<reference evidence="2 3" key="1">
    <citation type="submission" date="2018-02" db="EMBL/GenBank/DDBJ databases">
        <title>Genomic Encyclopedia of Archaeal and Bacterial Type Strains, Phase II (KMG-II): from individual species to whole genera.</title>
        <authorList>
            <person name="Goeker M."/>
        </authorList>
    </citation>
    <scope>NUCLEOTIDE SEQUENCE [LARGE SCALE GENOMIC DNA]</scope>
    <source>
        <strain evidence="2 3">DSM 21165</strain>
    </source>
</reference>
<evidence type="ECO:0000313" key="3">
    <source>
        <dbReference type="Proteomes" id="UP000251545"/>
    </source>
</evidence>
<dbReference type="SUPFAM" id="SSF46626">
    <property type="entry name" value="Cytochrome c"/>
    <property type="match status" value="1"/>
</dbReference>
<keyword evidence="1" id="KW-0472">Membrane</keyword>
<proteinExistence type="predicted"/>
<dbReference type="EMBL" id="PVEO01000003">
    <property type="protein sequence ID" value="PQV49576.1"/>
    <property type="molecule type" value="Genomic_DNA"/>
</dbReference>
<name>A0A362XB52_9FLAO</name>
<keyword evidence="1" id="KW-0812">Transmembrane</keyword>
<dbReference type="RefSeq" id="WP_105473313.1">
    <property type="nucleotide sequence ID" value="NZ_PVEO01000003.1"/>
</dbReference>
<gene>
    <name evidence="2" type="ORF">CLV33_103212</name>
</gene>
<evidence type="ECO:0000256" key="1">
    <source>
        <dbReference type="SAM" id="Phobius"/>
    </source>
</evidence>
<keyword evidence="1" id="KW-1133">Transmembrane helix</keyword>
<dbReference type="AlphaFoldDB" id="A0A362XB52"/>
<accession>A0A362XB52</accession>
<feature type="transmembrane region" description="Helical" evidence="1">
    <location>
        <begin position="17"/>
        <end position="37"/>
    </location>
</feature>
<dbReference type="GO" id="GO:0009055">
    <property type="term" value="F:electron transfer activity"/>
    <property type="evidence" value="ECO:0007669"/>
    <property type="project" value="InterPro"/>
</dbReference>
<evidence type="ECO:0000313" key="2">
    <source>
        <dbReference type="EMBL" id="PQV49576.1"/>
    </source>
</evidence>
<dbReference type="Proteomes" id="UP000251545">
    <property type="component" value="Unassembled WGS sequence"/>
</dbReference>
<dbReference type="GO" id="GO:0020037">
    <property type="term" value="F:heme binding"/>
    <property type="evidence" value="ECO:0007669"/>
    <property type="project" value="InterPro"/>
</dbReference>
<protein>
    <submittedName>
        <fullName evidence="2">Sulfite dehydrogenase (Cytochrome) subunit SorB</fullName>
    </submittedName>
</protein>
<sequence length="157" mass="18236">MNKEETFRVQVRKVRRLLMLLLALFIISGGGMLYYMVNPNALDFMLKPETVAFKPIEVDEDRIENGIHVRTGLVDAEGLMTVVNNCTNCHSSKLVTQNRMNAERWNTTIKWMQETQNLWDLGRNQEVIVNYLVTNYPPKAKGRRSVLTDIDWYALED</sequence>